<gene>
    <name evidence="2" type="ordered locus">TOL2_C19370</name>
</gene>
<protein>
    <submittedName>
        <fullName evidence="2">Conserved uncharacterized protein</fullName>
    </submittedName>
</protein>
<feature type="transmembrane region" description="Helical" evidence="1">
    <location>
        <begin position="695"/>
        <end position="717"/>
    </location>
</feature>
<keyword evidence="1" id="KW-1133">Transmembrane helix</keyword>
<dbReference type="PATRIC" id="fig|651182.5.peg.2312"/>
<dbReference type="Proteomes" id="UP000007347">
    <property type="component" value="Chromosome"/>
</dbReference>
<dbReference type="EMBL" id="FO203503">
    <property type="protein sequence ID" value="CCK80098.1"/>
    <property type="molecule type" value="Genomic_DNA"/>
</dbReference>
<proteinExistence type="predicted"/>
<feature type="transmembrane region" description="Helical" evidence="1">
    <location>
        <begin position="738"/>
        <end position="763"/>
    </location>
</feature>
<accession>K0NJP6</accession>
<sequence>MERGQIENRLQALKGLNDDIFSTADGPMAKNTARVLLQIMKELVRAKGDYPLQLRLAHDFRMAAFGKPRIVRRLLKHYHLLEMPEEWNQITFDDHVHDANTSGRKSPTHLIMDAWIKGIRRLRVIYYHYIEPRFAAELIEAARIMEIDLRIGIEFWAAYRNSTISLIWVSRGLPDVDTFLCFLAEPHVVEFMEQGKAVLKFQEKCVLRLLSDFNEQKFDTLCRDFDIDMKRPVPEEFLRFAFPGQPSVLHLGEYIHSLAIFAMKERIKDLNQMFSMADAEEQQKIKQMVEKMDCFSAQDIISNYLRLSQHHGMPMLFDICNDIDLPDRLKINFKELLVNIEKLHHGFRITLNLGDLKPEDVLEILYESNGLVTRLEIVNLKDFILGKTDHIFSVNALQEAINDGSLLKLKRVVRQIITSVEQSDYVDKTDRLKKLVDVLHDIDALKNMYSVRPLKSRLGSDSNGRSNQTYGMGFGIVNTLTFRAKKEIQKYTRDRLILPANIKVNQRVTSFPINSMHPVLKWVMNILKRLPGLDQIMQVQKKEWVFEAFSMDMKQKGNIVTLGGIQKDIRNGLRLDLPDSEKNITEKSWNNLNTRLKNGFKVIIGFIPAFICFALTKDWWFLAYFGAFIWFGITGIRNVLQSVLGGGGLRRSSLLKWNDYISWERLTDSLLYTGFSVPLLDYVIKTVLLDKTFGINITSSPMVLYSCMALANGIYLSTHNAFRGFPKGVITGNFFRSILSIPVAVVFSSMVGGMLSFFGVAAVEAVLQKWATIISKAASDTVAGIIEGTADRFHNMGLRKRDIKKKFSDLFDTYSKLEFLFPEVEELKILEKSEELFNSRNSEVKDLARMIIINSLDLFYFWMYLPRARTVMIDMVSRLTPEEKIIFLQSQKILEHEQYISRLFVDGILGRNFSRPLSFYLTTYKNYLYSIEKIN</sequence>
<keyword evidence="1" id="KW-0812">Transmembrane</keyword>
<dbReference type="STRING" id="651182.TOL2_C19370"/>
<evidence type="ECO:0000256" key="1">
    <source>
        <dbReference type="SAM" id="Phobius"/>
    </source>
</evidence>
<dbReference type="HOGENOM" id="CLU_010886_0_0_7"/>
<dbReference type="KEGG" id="dto:TOL2_C19370"/>
<keyword evidence="1" id="KW-0472">Membrane</keyword>
<name>K0NJP6_DESTT</name>
<dbReference type="RefSeq" id="WP_014957431.1">
    <property type="nucleotide sequence ID" value="NC_018645.1"/>
</dbReference>
<feature type="transmembrane region" description="Helical" evidence="1">
    <location>
        <begin position="622"/>
        <end position="649"/>
    </location>
</feature>
<dbReference type="AlphaFoldDB" id="K0NJP6"/>
<evidence type="ECO:0000313" key="3">
    <source>
        <dbReference type="Proteomes" id="UP000007347"/>
    </source>
</evidence>
<organism evidence="2 3">
    <name type="scientific">Desulfobacula toluolica (strain DSM 7467 / Tol2)</name>
    <dbReference type="NCBI Taxonomy" id="651182"/>
    <lineage>
        <taxon>Bacteria</taxon>
        <taxon>Pseudomonadati</taxon>
        <taxon>Thermodesulfobacteriota</taxon>
        <taxon>Desulfobacteria</taxon>
        <taxon>Desulfobacterales</taxon>
        <taxon>Desulfobacteraceae</taxon>
        <taxon>Desulfobacula</taxon>
    </lineage>
</organism>
<reference evidence="2 3" key="1">
    <citation type="journal article" date="2013" name="Environ. Microbiol.">
        <title>Complete genome, catabolic sub-proteomes and key-metabolites of Desulfobacula toluolica Tol2, a marine, aromatic compound-degrading, sulfate-reducing bacterium.</title>
        <authorList>
            <person name="Wohlbrand L."/>
            <person name="Jacob J.H."/>
            <person name="Kube M."/>
            <person name="Mussmann M."/>
            <person name="Jarling R."/>
            <person name="Beck A."/>
            <person name="Amann R."/>
            <person name="Wilkes H."/>
            <person name="Reinhardt R."/>
            <person name="Rabus R."/>
        </authorList>
    </citation>
    <scope>NUCLEOTIDE SEQUENCE [LARGE SCALE GENOMIC DNA]</scope>
    <source>
        <strain evidence="3">DSM 7467 / Tol2</strain>
    </source>
</reference>
<evidence type="ECO:0000313" key="2">
    <source>
        <dbReference type="EMBL" id="CCK80098.1"/>
    </source>
</evidence>
<keyword evidence="3" id="KW-1185">Reference proteome</keyword>